<comment type="pathway">
    <text evidence="10">Carbohydrate degradation.</text>
</comment>
<feature type="binding site" evidence="10 14">
    <location>
        <begin position="141"/>
        <end position="144"/>
    </location>
    <ligand>
        <name>substrate</name>
    </ligand>
</feature>
<dbReference type="FunFam" id="3.20.20.70:FF:000004">
    <property type="entry name" value="Ribulose-phosphate 3-epimerase"/>
    <property type="match status" value="1"/>
</dbReference>
<dbReference type="RefSeq" id="WP_107920599.1">
    <property type="nucleotide sequence ID" value="NZ_CP066701.1"/>
</dbReference>
<evidence type="ECO:0000256" key="1">
    <source>
        <dbReference type="ARBA" id="ARBA00001782"/>
    </source>
</evidence>
<dbReference type="PIRSF" id="PIRSF001461">
    <property type="entry name" value="RPE"/>
    <property type="match status" value="1"/>
</dbReference>
<proteinExistence type="inferred from homology"/>
<dbReference type="GeneID" id="62497670"/>
<evidence type="ECO:0000313" key="15">
    <source>
        <dbReference type="EMBL" id="QQX25229.1"/>
    </source>
</evidence>
<dbReference type="Pfam" id="PF00834">
    <property type="entry name" value="Ribul_P_3_epim"/>
    <property type="match status" value="1"/>
</dbReference>
<evidence type="ECO:0000256" key="8">
    <source>
        <dbReference type="ARBA" id="ARBA00022723"/>
    </source>
</evidence>
<evidence type="ECO:0000256" key="10">
    <source>
        <dbReference type="HAMAP-Rule" id="MF_02227"/>
    </source>
</evidence>
<dbReference type="GO" id="GO:0004750">
    <property type="term" value="F:D-ribulose-phosphate 3-epimerase activity"/>
    <property type="evidence" value="ECO:0007669"/>
    <property type="project" value="UniProtKB-UniRule"/>
</dbReference>
<dbReference type="Proteomes" id="UP000595512">
    <property type="component" value="Chromosome"/>
</dbReference>
<dbReference type="PANTHER" id="PTHR11749">
    <property type="entry name" value="RIBULOSE-5-PHOSPHATE-3-EPIMERASE"/>
    <property type="match status" value="1"/>
</dbReference>
<comment type="cofactor">
    <cofactor evidence="2">
        <name>Mn(2+)</name>
        <dbReference type="ChEBI" id="CHEBI:29035"/>
    </cofactor>
</comment>
<keyword evidence="13" id="KW-0464">Manganese</keyword>
<feature type="binding site" evidence="10 13">
    <location>
        <position position="65"/>
    </location>
    <ligand>
        <name>a divalent metal cation</name>
        <dbReference type="ChEBI" id="CHEBI:60240"/>
    </ligand>
</feature>
<evidence type="ECO:0000256" key="11">
    <source>
        <dbReference type="PIRNR" id="PIRNR001461"/>
    </source>
</evidence>
<comment type="function">
    <text evidence="10">Catalyzes the reversible epimerization of D-ribulose 5-phosphate to D-xylulose 5-phosphate.</text>
</comment>
<evidence type="ECO:0000256" key="12">
    <source>
        <dbReference type="PIRSR" id="PIRSR001461-1"/>
    </source>
</evidence>
<feature type="binding site" evidence="14">
    <location>
        <position position="176"/>
    </location>
    <ligand>
        <name>substrate</name>
    </ligand>
</feature>
<dbReference type="AlphaFoldDB" id="A0AB37H8X0"/>
<evidence type="ECO:0000256" key="4">
    <source>
        <dbReference type="ARBA" id="ARBA00001947"/>
    </source>
</evidence>
<feature type="binding site" evidence="10 14">
    <location>
        <position position="65"/>
    </location>
    <ligand>
        <name>substrate</name>
    </ligand>
</feature>
<comment type="cofactor">
    <cofactor evidence="3">
        <name>Co(2+)</name>
        <dbReference type="ChEBI" id="CHEBI:48828"/>
    </cofactor>
</comment>
<dbReference type="SUPFAM" id="SSF51366">
    <property type="entry name" value="Ribulose-phoshate binding barrel"/>
    <property type="match status" value="1"/>
</dbReference>
<reference evidence="15 16" key="1">
    <citation type="submission" date="2020-12" db="EMBL/GenBank/DDBJ databases">
        <title>Taxonomic evaluation of the Bacillus sporothermodurans group of bacteria based on whole genome sequences.</title>
        <authorList>
            <person name="Fiedler G."/>
            <person name="Herbstmann A.-D."/>
            <person name="Doll E."/>
            <person name="Wenning M."/>
            <person name="Brinks E."/>
            <person name="Kabisch J."/>
            <person name="Breitenwieser F."/>
            <person name="Lappann M."/>
            <person name="Boehnlein C."/>
            <person name="Franz C."/>
        </authorList>
    </citation>
    <scope>NUCLEOTIDE SEQUENCE [LARGE SCALE GENOMIC DNA]</scope>
    <source>
        <strain evidence="15 16">DSM 10599</strain>
    </source>
</reference>
<dbReference type="GO" id="GO:0006098">
    <property type="term" value="P:pentose-phosphate shunt"/>
    <property type="evidence" value="ECO:0007669"/>
    <property type="project" value="UniProtKB-UniRule"/>
</dbReference>
<feature type="binding site" evidence="10 13">
    <location>
        <position position="174"/>
    </location>
    <ligand>
        <name>a divalent metal cation</name>
        <dbReference type="ChEBI" id="CHEBI:60240"/>
    </ligand>
</feature>
<evidence type="ECO:0000256" key="6">
    <source>
        <dbReference type="ARBA" id="ARBA00009541"/>
    </source>
</evidence>
<protein>
    <recommendedName>
        <fullName evidence="7 10">Ribulose-phosphate 3-epimerase</fullName>
        <ecNumber evidence="7 10">5.1.3.1</ecNumber>
    </recommendedName>
</protein>
<comment type="similarity">
    <text evidence="6 10 11">Belongs to the ribulose-phosphate 3-epimerase family.</text>
</comment>
<comment type="cofactor">
    <cofactor evidence="4">
        <name>Zn(2+)</name>
        <dbReference type="ChEBI" id="CHEBI:29105"/>
    </cofactor>
</comment>
<dbReference type="Gene3D" id="3.20.20.70">
    <property type="entry name" value="Aldolase class I"/>
    <property type="match status" value="1"/>
</dbReference>
<evidence type="ECO:0000256" key="13">
    <source>
        <dbReference type="PIRSR" id="PIRSR001461-2"/>
    </source>
</evidence>
<evidence type="ECO:0000256" key="5">
    <source>
        <dbReference type="ARBA" id="ARBA00001954"/>
    </source>
</evidence>
<dbReference type="GO" id="GO:0046872">
    <property type="term" value="F:metal ion binding"/>
    <property type="evidence" value="ECO:0007669"/>
    <property type="project" value="UniProtKB-UniRule"/>
</dbReference>
<evidence type="ECO:0000256" key="14">
    <source>
        <dbReference type="PIRSR" id="PIRSR001461-3"/>
    </source>
</evidence>
<feature type="binding site" evidence="10 14">
    <location>
        <position position="7"/>
    </location>
    <ligand>
        <name>substrate</name>
    </ligand>
</feature>
<comment type="cofactor">
    <cofactor evidence="10 13">
        <name>a divalent metal cation</name>
        <dbReference type="ChEBI" id="CHEBI:60240"/>
    </cofactor>
    <text evidence="10 13">Binds 1 divalent metal cation per subunit.</text>
</comment>
<dbReference type="EC" id="5.1.3.1" evidence="7 10"/>
<dbReference type="PROSITE" id="PS01085">
    <property type="entry name" value="RIBUL_P_3_EPIMER_1"/>
    <property type="match status" value="1"/>
</dbReference>
<dbReference type="InterPro" id="IPR013785">
    <property type="entry name" value="Aldolase_TIM"/>
</dbReference>
<dbReference type="EMBL" id="CP066701">
    <property type="protein sequence ID" value="QQX25229.1"/>
    <property type="molecule type" value="Genomic_DNA"/>
</dbReference>
<dbReference type="GO" id="GO:0005737">
    <property type="term" value="C:cytoplasm"/>
    <property type="evidence" value="ECO:0007669"/>
    <property type="project" value="UniProtKB-ARBA"/>
</dbReference>
<dbReference type="InterPro" id="IPR000056">
    <property type="entry name" value="Ribul_P_3_epim-like"/>
</dbReference>
<keyword evidence="13" id="KW-0170">Cobalt</keyword>
<dbReference type="NCBIfam" id="TIGR01163">
    <property type="entry name" value="rpe"/>
    <property type="match status" value="1"/>
</dbReference>
<dbReference type="HAMAP" id="MF_02227">
    <property type="entry name" value="RPE"/>
    <property type="match status" value="1"/>
</dbReference>
<comment type="cofactor">
    <cofactor evidence="5">
        <name>Fe(2+)</name>
        <dbReference type="ChEBI" id="CHEBI:29033"/>
    </cofactor>
</comment>
<feature type="binding site" evidence="10 13">
    <location>
        <position position="34"/>
    </location>
    <ligand>
        <name>a divalent metal cation</name>
        <dbReference type="ChEBI" id="CHEBI:60240"/>
    </ligand>
</feature>
<feature type="binding site" evidence="10 14">
    <location>
        <begin position="196"/>
        <end position="197"/>
    </location>
    <ligand>
        <name>substrate</name>
    </ligand>
</feature>
<dbReference type="CDD" id="cd00429">
    <property type="entry name" value="RPE"/>
    <property type="match status" value="1"/>
</dbReference>
<dbReference type="GO" id="GO:0019323">
    <property type="term" value="P:pentose catabolic process"/>
    <property type="evidence" value="ECO:0007669"/>
    <property type="project" value="UniProtKB-UniRule"/>
</dbReference>
<feature type="binding site" evidence="10 13">
    <location>
        <position position="32"/>
    </location>
    <ligand>
        <name>a divalent metal cation</name>
        <dbReference type="ChEBI" id="CHEBI:60240"/>
    </ligand>
</feature>
<dbReference type="KEGG" id="hspo:JGZ69_21450"/>
<accession>A0AB37H8X0</accession>
<sequence length="217" mass="23530">MVKIAPSILAANFSKLAEEIQDVERGGADYIHIDVMDGHFVPNITMGPLVVEAIRPVTKLPLDVHLMIENPDQYIEAFAKAGADIITVHVEACKHLHRTLQLIHSFGVKAGVVINPATPVETIQHVLEDIEMVLLMTVNPGFGGQSFIHSVIPKIKQVKEMVNTKGLAIEIEVDGGVNRDTAKLCYDAGANVLVAGSAIFQQKDRTAAINEIKDQLG</sequence>
<feature type="active site" description="Proton acceptor" evidence="10 12">
    <location>
        <position position="34"/>
    </location>
</feature>
<keyword evidence="13" id="KW-0862">Zinc</keyword>
<keyword evidence="8 10" id="KW-0479">Metal-binding</keyword>
<evidence type="ECO:0000313" key="16">
    <source>
        <dbReference type="Proteomes" id="UP000595512"/>
    </source>
</evidence>
<evidence type="ECO:0000256" key="9">
    <source>
        <dbReference type="ARBA" id="ARBA00023235"/>
    </source>
</evidence>
<evidence type="ECO:0000256" key="3">
    <source>
        <dbReference type="ARBA" id="ARBA00001941"/>
    </source>
</evidence>
<dbReference type="PROSITE" id="PS01086">
    <property type="entry name" value="RIBUL_P_3_EPIMER_2"/>
    <property type="match status" value="1"/>
</dbReference>
<gene>
    <name evidence="10" type="primary">rpe</name>
    <name evidence="15" type="ORF">JGZ69_21450</name>
</gene>
<dbReference type="InterPro" id="IPR011060">
    <property type="entry name" value="RibuloseP-bd_barrel"/>
</dbReference>
<feature type="binding site" evidence="10">
    <location>
        <begin position="174"/>
        <end position="176"/>
    </location>
    <ligand>
        <name>substrate</name>
    </ligand>
</feature>
<feature type="active site" description="Proton donor" evidence="10 12">
    <location>
        <position position="174"/>
    </location>
</feature>
<evidence type="ECO:0000256" key="2">
    <source>
        <dbReference type="ARBA" id="ARBA00001936"/>
    </source>
</evidence>
<evidence type="ECO:0000256" key="7">
    <source>
        <dbReference type="ARBA" id="ARBA00013188"/>
    </source>
</evidence>
<name>A0AB37H8X0_9BACI</name>
<organism evidence="15 16">
    <name type="scientific">Heyndrickxia sporothermodurans</name>
    <dbReference type="NCBI Taxonomy" id="46224"/>
    <lineage>
        <taxon>Bacteria</taxon>
        <taxon>Bacillati</taxon>
        <taxon>Bacillota</taxon>
        <taxon>Bacilli</taxon>
        <taxon>Bacillales</taxon>
        <taxon>Bacillaceae</taxon>
        <taxon>Heyndrickxia</taxon>
    </lineage>
</organism>
<keyword evidence="9 10" id="KW-0413">Isomerase</keyword>
<keyword evidence="10 11" id="KW-0119">Carbohydrate metabolism</keyword>
<dbReference type="NCBIfam" id="NF004076">
    <property type="entry name" value="PRK05581.1-4"/>
    <property type="match status" value="1"/>
</dbReference>
<comment type="catalytic activity">
    <reaction evidence="1 10 11">
        <text>D-ribulose 5-phosphate = D-xylulose 5-phosphate</text>
        <dbReference type="Rhea" id="RHEA:13677"/>
        <dbReference type="ChEBI" id="CHEBI:57737"/>
        <dbReference type="ChEBI" id="CHEBI:58121"/>
        <dbReference type="EC" id="5.1.3.1"/>
    </reaction>
</comment>
<dbReference type="InterPro" id="IPR026019">
    <property type="entry name" value="Ribul_P_3_epim"/>
</dbReference>